<dbReference type="RefSeq" id="WP_211846279.1">
    <property type="nucleotide sequence ID" value="NZ_JAAEDL010000007.1"/>
</dbReference>
<keyword evidence="3" id="KW-1185">Reference proteome</keyword>
<feature type="region of interest" description="Disordered" evidence="1">
    <location>
        <begin position="1"/>
        <end position="39"/>
    </location>
</feature>
<evidence type="ECO:0000313" key="3">
    <source>
        <dbReference type="Proteomes" id="UP001138709"/>
    </source>
</evidence>
<keyword evidence="2" id="KW-0969">Cilium</keyword>
<dbReference type="AlphaFoldDB" id="A0A9X9XAL9"/>
<accession>A0A9X9XAL9</accession>
<dbReference type="InterPro" id="IPR019704">
    <property type="entry name" value="Flagellar_assmbl_FliX_class2"/>
</dbReference>
<reference evidence="2" key="2">
    <citation type="journal article" date="2021" name="Syst. Appl. Microbiol.">
        <title>Roseomonas hellenica sp. nov., isolated from roots of wild-growing Alkanna tinctoria.</title>
        <authorList>
            <person name="Rat A."/>
            <person name="Naranjo H.D."/>
            <person name="Lebbe L."/>
            <person name="Cnockaert M."/>
            <person name="Krigas N."/>
            <person name="Grigoriadou K."/>
            <person name="Maloupa E."/>
            <person name="Willems A."/>
        </authorList>
    </citation>
    <scope>NUCLEOTIDE SEQUENCE</scope>
    <source>
        <strain evidence="2">LMG 31228</strain>
    </source>
</reference>
<dbReference type="EMBL" id="JAAEDL010000007">
    <property type="protein sequence ID" value="MBR0680755.1"/>
    <property type="molecule type" value="Genomic_DNA"/>
</dbReference>
<proteinExistence type="predicted"/>
<feature type="compositionally biased region" description="Gly residues" evidence="1">
    <location>
        <begin position="18"/>
        <end position="28"/>
    </location>
</feature>
<dbReference type="Proteomes" id="UP001138709">
    <property type="component" value="Unassembled WGS sequence"/>
</dbReference>
<keyword evidence="2" id="KW-0282">Flagellum</keyword>
<dbReference type="Pfam" id="PF10768">
    <property type="entry name" value="FliX"/>
    <property type="match status" value="1"/>
</dbReference>
<evidence type="ECO:0000313" key="2">
    <source>
        <dbReference type="EMBL" id="MBR0680755.1"/>
    </source>
</evidence>
<sequence length="133" mass="13144">MVGIRGVGAGAATRAGRGTRGAGGGFRLGPGAEASEPAAAQAAAAPSAIGLLALQETAPAAERDARARRRGEAMLGELAALQVELLSGRVDPARLQALAALAEGEAAADPMLAESIAAISLRARIELARRGIG</sequence>
<evidence type="ECO:0000256" key="1">
    <source>
        <dbReference type="SAM" id="MobiDB-lite"/>
    </source>
</evidence>
<keyword evidence="2" id="KW-0966">Cell projection</keyword>
<name>A0A9X9XAL9_9PROT</name>
<dbReference type="GO" id="GO:0044781">
    <property type="term" value="P:bacterial-type flagellum organization"/>
    <property type="evidence" value="ECO:0007669"/>
    <property type="project" value="InterPro"/>
</dbReference>
<comment type="caution">
    <text evidence="2">The sequence shown here is derived from an EMBL/GenBank/DDBJ whole genome shotgun (WGS) entry which is preliminary data.</text>
</comment>
<gene>
    <name evidence="2" type="primary">fliX</name>
    <name evidence="2" type="ORF">GXW74_09670</name>
</gene>
<organism evidence="2 3">
    <name type="scientific">Neoroseomonas eburnea</name>
    <dbReference type="NCBI Taxonomy" id="1346889"/>
    <lineage>
        <taxon>Bacteria</taxon>
        <taxon>Pseudomonadati</taxon>
        <taxon>Pseudomonadota</taxon>
        <taxon>Alphaproteobacteria</taxon>
        <taxon>Acetobacterales</taxon>
        <taxon>Acetobacteraceae</taxon>
        <taxon>Neoroseomonas</taxon>
    </lineage>
</organism>
<reference evidence="2" key="1">
    <citation type="submission" date="2020-01" db="EMBL/GenBank/DDBJ databases">
        <authorList>
            <person name="Rat A."/>
        </authorList>
    </citation>
    <scope>NUCLEOTIDE SEQUENCE</scope>
    <source>
        <strain evidence="2">LMG 31228</strain>
    </source>
</reference>
<feature type="compositionally biased region" description="Low complexity" evidence="1">
    <location>
        <begin position="29"/>
        <end position="39"/>
    </location>
</feature>
<protein>
    <submittedName>
        <fullName evidence="2">Flagellar assembly regulator FliX</fullName>
    </submittedName>
</protein>